<evidence type="ECO:0008006" key="9">
    <source>
        <dbReference type="Google" id="ProtNLM"/>
    </source>
</evidence>
<keyword evidence="5" id="KW-1015">Disulfide bond</keyword>
<reference evidence="7 8" key="1">
    <citation type="submission" date="2024-05" db="EMBL/GenBank/DDBJ databases">
        <authorList>
            <person name="Wallberg A."/>
        </authorList>
    </citation>
    <scope>NUCLEOTIDE SEQUENCE [LARGE SCALE GENOMIC DNA]</scope>
</reference>
<dbReference type="PANTHER" id="PTHR28593:SF3">
    <property type="entry name" value="METEORIN-LIKE PROTEIN"/>
    <property type="match status" value="1"/>
</dbReference>
<dbReference type="EMBL" id="CAXKWB010017129">
    <property type="protein sequence ID" value="CAL4118046.1"/>
    <property type="molecule type" value="Genomic_DNA"/>
</dbReference>
<evidence type="ECO:0000256" key="4">
    <source>
        <dbReference type="ARBA" id="ARBA00022729"/>
    </source>
</evidence>
<sequence length="317" mass="35079">MRPPASAAAAGPWWWWVCCLPRLHWLLLGALLAALPSPSCATNDNRCDFSGSGLGQELGVVEPVYLSCASGRVEWQYPRAGLRVILRSPRGQDRDFRACIKGDTNFAGARLLLEGHRSLIPLLAKDDQTPRHLPRCFNSYKGQAAVYLEAEPTIDDPSNLKKQVAAFNYDLQTLPKGSVYDPQDECRPCSDEEVLQLYCSGDFVARGSIIRVEDDPELSRTLIIIRATKLFQQTSPIFKHTTAQAENDLNALDSAGPAYIGTLEVPLKCGARSGLGEFLVMGDLRLGSPILRCATRYEDWEKLAIKLHDRAHCVLEL</sequence>
<name>A0AAV2R8U5_MEGNR</name>
<evidence type="ECO:0000256" key="3">
    <source>
        <dbReference type="ARBA" id="ARBA00022525"/>
    </source>
</evidence>
<evidence type="ECO:0000256" key="2">
    <source>
        <dbReference type="ARBA" id="ARBA00005669"/>
    </source>
</evidence>
<proteinExistence type="inferred from homology"/>
<comment type="subcellular location">
    <subcellularLocation>
        <location evidence="1">Secreted</location>
    </subcellularLocation>
</comment>
<feature type="signal peptide" evidence="6">
    <location>
        <begin position="1"/>
        <end position="41"/>
    </location>
</feature>
<comment type="caution">
    <text evidence="7">The sequence shown here is derived from an EMBL/GenBank/DDBJ whole genome shotgun (WGS) entry which is preliminary data.</text>
</comment>
<organism evidence="7 8">
    <name type="scientific">Meganyctiphanes norvegica</name>
    <name type="common">Northern krill</name>
    <name type="synonym">Thysanopoda norvegica</name>
    <dbReference type="NCBI Taxonomy" id="48144"/>
    <lineage>
        <taxon>Eukaryota</taxon>
        <taxon>Metazoa</taxon>
        <taxon>Ecdysozoa</taxon>
        <taxon>Arthropoda</taxon>
        <taxon>Crustacea</taxon>
        <taxon>Multicrustacea</taxon>
        <taxon>Malacostraca</taxon>
        <taxon>Eumalacostraca</taxon>
        <taxon>Eucarida</taxon>
        <taxon>Euphausiacea</taxon>
        <taxon>Euphausiidae</taxon>
        <taxon>Meganyctiphanes</taxon>
    </lineage>
</organism>
<dbReference type="PANTHER" id="PTHR28593">
    <property type="entry name" value="METEORIN-LIKE PROTEIN"/>
    <property type="match status" value="1"/>
</dbReference>
<gene>
    <name evidence="7" type="ORF">MNOR_LOCUS21346</name>
</gene>
<accession>A0AAV2R8U5</accession>
<keyword evidence="4 6" id="KW-0732">Signal</keyword>
<keyword evidence="8" id="KW-1185">Reference proteome</keyword>
<evidence type="ECO:0000256" key="6">
    <source>
        <dbReference type="SAM" id="SignalP"/>
    </source>
</evidence>
<evidence type="ECO:0000256" key="5">
    <source>
        <dbReference type="ARBA" id="ARBA00023157"/>
    </source>
</evidence>
<dbReference type="GO" id="GO:0005179">
    <property type="term" value="F:hormone activity"/>
    <property type="evidence" value="ECO:0007669"/>
    <property type="project" value="TreeGrafter"/>
</dbReference>
<protein>
    <recommendedName>
        <fullName evidence="9">Meteorin-like protein</fullName>
    </recommendedName>
</protein>
<dbReference type="AlphaFoldDB" id="A0AAV2R8U5"/>
<evidence type="ECO:0000313" key="7">
    <source>
        <dbReference type="EMBL" id="CAL4118046.1"/>
    </source>
</evidence>
<dbReference type="GO" id="GO:0005615">
    <property type="term" value="C:extracellular space"/>
    <property type="evidence" value="ECO:0007669"/>
    <property type="project" value="TreeGrafter"/>
</dbReference>
<dbReference type="InterPro" id="IPR051998">
    <property type="entry name" value="Meteorin-like"/>
</dbReference>
<dbReference type="Proteomes" id="UP001497623">
    <property type="component" value="Unassembled WGS sequence"/>
</dbReference>
<comment type="similarity">
    <text evidence="2">Belongs to the meteorin family.</text>
</comment>
<evidence type="ECO:0000313" key="8">
    <source>
        <dbReference type="Proteomes" id="UP001497623"/>
    </source>
</evidence>
<evidence type="ECO:0000256" key="1">
    <source>
        <dbReference type="ARBA" id="ARBA00004613"/>
    </source>
</evidence>
<keyword evidence="3" id="KW-0964">Secreted</keyword>
<feature type="chain" id="PRO_5043886915" description="Meteorin-like protein" evidence="6">
    <location>
        <begin position="42"/>
        <end position="317"/>
    </location>
</feature>